<dbReference type="Pfam" id="PF14070">
    <property type="entry name" value="YjfB_motility"/>
    <property type="match status" value="1"/>
</dbReference>
<dbReference type="Proteomes" id="UP000030528">
    <property type="component" value="Unassembled WGS sequence"/>
</dbReference>
<dbReference type="EMBL" id="AVPE01000001">
    <property type="protein sequence ID" value="KGX93906.1"/>
    <property type="molecule type" value="Genomic_DNA"/>
</dbReference>
<keyword evidence="3" id="KW-1185">Reference proteome</keyword>
<feature type="region of interest" description="Disordered" evidence="1">
    <location>
        <begin position="44"/>
        <end position="63"/>
    </location>
</feature>
<evidence type="ECO:0000313" key="2">
    <source>
        <dbReference type="EMBL" id="KGX93906.1"/>
    </source>
</evidence>
<name>A0A0A5GKV7_9BACI</name>
<evidence type="ECO:0008006" key="4">
    <source>
        <dbReference type="Google" id="ProtNLM"/>
    </source>
</evidence>
<comment type="caution">
    <text evidence="2">The sequence shown here is derived from an EMBL/GenBank/DDBJ whole genome shotgun (WGS) entry which is preliminary data.</text>
</comment>
<dbReference type="eggNOG" id="ENOG5033AGR">
    <property type="taxonomic scope" value="Bacteria"/>
</dbReference>
<dbReference type="AlphaFoldDB" id="A0A0A5GKV7"/>
<protein>
    <recommendedName>
        <fullName evidence="4">Motility protein</fullName>
    </recommendedName>
</protein>
<evidence type="ECO:0000313" key="3">
    <source>
        <dbReference type="Proteomes" id="UP000030528"/>
    </source>
</evidence>
<proteinExistence type="predicted"/>
<organism evidence="2 3">
    <name type="scientific">Pontibacillus halophilus JSM 076056 = DSM 19796</name>
    <dbReference type="NCBI Taxonomy" id="1385510"/>
    <lineage>
        <taxon>Bacteria</taxon>
        <taxon>Bacillati</taxon>
        <taxon>Bacillota</taxon>
        <taxon>Bacilli</taxon>
        <taxon>Bacillales</taxon>
        <taxon>Bacillaceae</taxon>
        <taxon>Pontibacillus</taxon>
    </lineage>
</organism>
<accession>A0A0A5GKV7</accession>
<sequence>MEIAKLSTAVSHAEVKQQASLAVMNSALGQLETQGAGMQELLDSSKVNEAPHPTKGASIDLKG</sequence>
<evidence type="ECO:0000256" key="1">
    <source>
        <dbReference type="SAM" id="MobiDB-lite"/>
    </source>
</evidence>
<dbReference type="InterPro" id="IPR025906">
    <property type="entry name" value="YjfB_motility"/>
</dbReference>
<gene>
    <name evidence="2" type="ORF">N781_01560</name>
</gene>
<reference evidence="2 3" key="1">
    <citation type="submission" date="2013-08" db="EMBL/GenBank/DDBJ databases">
        <authorList>
            <person name="Huang J."/>
            <person name="Wang G."/>
        </authorList>
    </citation>
    <scope>NUCLEOTIDE SEQUENCE [LARGE SCALE GENOMIC DNA]</scope>
    <source>
        <strain evidence="2 3">JSM 076056</strain>
    </source>
</reference>